<evidence type="ECO:0000256" key="3">
    <source>
        <dbReference type="ARBA" id="ARBA00022701"/>
    </source>
</evidence>
<dbReference type="PROSITE" id="PS50067">
    <property type="entry name" value="KINESIN_MOTOR_2"/>
    <property type="match status" value="1"/>
</dbReference>
<comment type="similarity">
    <text evidence="8 9">Belongs to the TRAFAC class myosin-kinesin ATPase superfamily. Kinesin family.</text>
</comment>
<evidence type="ECO:0000256" key="11">
    <source>
        <dbReference type="SAM" id="MobiDB-lite"/>
    </source>
</evidence>
<dbReference type="PRINTS" id="PR00380">
    <property type="entry name" value="KINESINHEAVY"/>
</dbReference>
<feature type="coiled-coil region" evidence="10">
    <location>
        <begin position="327"/>
        <end position="407"/>
    </location>
</feature>
<dbReference type="Gene3D" id="3.40.850.10">
    <property type="entry name" value="Kinesin motor domain"/>
    <property type="match status" value="3"/>
</dbReference>
<accession>A0A7K9ZNZ1</accession>
<name>A0A7K9ZNZ1_9CORV</name>
<keyword evidence="6 10" id="KW-0175">Coiled coil</keyword>
<evidence type="ECO:0000256" key="2">
    <source>
        <dbReference type="ARBA" id="ARBA00022553"/>
    </source>
</evidence>
<evidence type="ECO:0000256" key="1">
    <source>
        <dbReference type="ARBA" id="ARBA00004245"/>
    </source>
</evidence>
<keyword evidence="3 9" id="KW-0493">Microtubule</keyword>
<dbReference type="InterPro" id="IPR027417">
    <property type="entry name" value="P-loop_NTPase"/>
</dbReference>
<evidence type="ECO:0000256" key="10">
    <source>
        <dbReference type="SAM" id="Coils"/>
    </source>
</evidence>
<evidence type="ECO:0000313" key="14">
    <source>
        <dbReference type="Proteomes" id="UP000537234"/>
    </source>
</evidence>
<comment type="caution">
    <text evidence="13">The sequence shown here is derived from an EMBL/GenBank/DDBJ whole genome shotgun (WGS) entry which is preliminary data.</text>
</comment>
<dbReference type="InterPro" id="IPR036961">
    <property type="entry name" value="Kinesin_motor_dom_sf"/>
</dbReference>
<dbReference type="PANTHER" id="PTHR47968">
    <property type="entry name" value="CENTROMERE PROTEIN E"/>
    <property type="match status" value="1"/>
</dbReference>
<evidence type="ECO:0000256" key="9">
    <source>
        <dbReference type="RuleBase" id="RU000394"/>
    </source>
</evidence>
<organism evidence="13 14">
    <name type="scientific">Dicrurus megarhynchus</name>
    <dbReference type="NCBI Taxonomy" id="450177"/>
    <lineage>
        <taxon>Eukaryota</taxon>
        <taxon>Metazoa</taxon>
        <taxon>Chordata</taxon>
        <taxon>Craniata</taxon>
        <taxon>Vertebrata</taxon>
        <taxon>Euteleostomi</taxon>
        <taxon>Archelosauria</taxon>
        <taxon>Archosauria</taxon>
        <taxon>Dinosauria</taxon>
        <taxon>Saurischia</taxon>
        <taxon>Theropoda</taxon>
        <taxon>Coelurosauria</taxon>
        <taxon>Aves</taxon>
        <taxon>Neognathae</taxon>
        <taxon>Neoaves</taxon>
        <taxon>Telluraves</taxon>
        <taxon>Australaves</taxon>
        <taxon>Passeriformes</taxon>
        <taxon>Corvoidea</taxon>
        <taxon>Dicruridae</taxon>
        <taxon>Dicrurus</taxon>
    </lineage>
</organism>
<keyword evidence="8 9" id="KW-0505">Motor protein</keyword>
<evidence type="ECO:0000256" key="7">
    <source>
        <dbReference type="ARBA" id="ARBA00023212"/>
    </source>
</evidence>
<feature type="non-terminal residue" evidence="13">
    <location>
        <position position="1"/>
    </location>
</feature>
<keyword evidence="14" id="KW-1185">Reference proteome</keyword>
<gene>
    <name evidence="13" type="primary">Kif5a</name>
    <name evidence="13" type="ORF">DICMEG_R15107</name>
</gene>
<keyword evidence="4 8" id="KW-0547">Nucleotide-binding</keyword>
<dbReference type="GO" id="GO:0003777">
    <property type="term" value="F:microtubule motor activity"/>
    <property type="evidence" value="ECO:0007669"/>
    <property type="project" value="InterPro"/>
</dbReference>
<comment type="subcellular location">
    <subcellularLocation>
        <location evidence="1">Cytoplasm</location>
        <location evidence="1">Cytoskeleton</location>
    </subcellularLocation>
</comment>
<dbReference type="PROSITE" id="PS00411">
    <property type="entry name" value="KINESIN_MOTOR_1"/>
    <property type="match status" value="1"/>
</dbReference>
<dbReference type="SUPFAM" id="SSF52540">
    <property type="entry name" value="P-loop containing nucleoside triphosphate hydrolases"/>
    <property type="match status" value="1"/>
</dbReference>
<keyword evidence="7" id="KW-0963">Cytoplasm</keyword>
<dbReference type="GO" id="GO:0008017">
    <property type="term" value="F:microtubule binding"/>
    <property type="evidence" value="ECO:0007669"/>
    <property type="project" value="InterPro"/>
</dbReference>
<evidence type="ECO:0000313" key="13">
    <source>
        <dbReference type="EMBL" id="NXJ24017.1"/>
    </source>
</evidence>
<dbReference type="PANTHER" id="PTHR47968:SF62">
    <property type="entry name" value="KINESIN FAMILY MEMBER 5A"/>
    <property type="match status" value="1"/>
</dbReference>
<feature type="domain" description="Kinesin motor" evidence="12">
    <location>
        <begin position="1"/>
        <end position="216"/>
    </location>
</feature>
<dbReference type="GO" id="GO:0005874">
    <property type="term" value="C:microtubule"/>
    <property type="evidence" value="ECO:0007669"/>
    <property type="project" value="UniProtKB-KW"/>
</dbReference>
<feature type="binding site" evidence="8">
    <location>
        <begin position="14"/>
        <end position="21"/>
    </location>
    <ligand>
        <name>ATP</name>
        <dbReference type="ChEBI" id="CHEBI:30616"/>
    </ligand>
</feature>
<proteinExistence type="inferred from homology"/>
<feature type="non-terminal residue" evidence="13">
    <location>
        <position position="622"/>
    </location>
</feature>
<protein>
    <recommendedName>
        <fullName evidence="9">Kinesin-like protein</fullName>
    </recommendedName>
</protein>
<sequence>DVLAGYNGTIFAYGQTSSGKTHTMEGKLHDPQQMGIIPRIARDIFNHIYSMDENLEFHIKVSYFEIYLDKIRDLLDSTGWGLGSTGRHWMCTGKHWEALDVCWEALGSTEWGLGSTGRHWMGTGRHWEALDVIFLIHIKQENVETEQKLSGKLYLVDLAGSEKAYVPYRDSKMTRILQDSLGGNCRTTMFICCSPSSYNDAETKSTLMFGQRAKTIKNTASVNLELTAEQWKKKFEKEKEKNKALRETLARLEAELSRWRSGEAVPETEQLNESEAETGPGEGPGEGQGGAPEEPPLNDNSSSIVIHISDEERHKYEEESRKLYKQLDDRDDEINQQSQIMEKLKQQMLDQEEVLAAARGGGEAARRELAALRAEHGAARAEVTEVLAALEELARSYDRKAQEAEDTGRHNRRLADELARTEATTLSLESELSRARELGGQQRRRAAEVLNGLLRDLSELSALVGSGDIKLPVEVSGAIEEEFAVARLYISKIKSEVKSVVKRCRQLENLQVECHRKLEVTGRELSSCQLLISQVRRGGGNATAVGTLCFGGTRFSGSRVWWLRVLCPRDLVTLDLVAPGFGGSKAALELQLESQREAQHKQLARLRDEVNERQKTIDELRE</sequence>
<feature type="compositionally biased region" description="Gly residues" evidence="11">
    <location>
        <begin position="280"/>
        <end position="290"/>
    </location>
</feature>
<keyword evidence="5 8" id="KW-0067">ATP-binding</keyword>
<reference evidence="13 14" key="1">
    <citation type="submission" date="2019-09" db="EMBL/GenBank/DDBJ databases">
        <title>Bird 10,000 Genomes (B10K) Project - Family phase.</title>
        <authorList>
            <person name="Zhang G."/>
        </authorList>
    </citation>
    <scope>NUCLEOTIDE SEQUENCE [LARGE SCALE GENOMIC DNA]</scope>
    <source>
        <strain evidence="13">B10K-DU-001-48</strain>
        <tissue evidence="13">Muscle</tissue>
    </source>
</reference>
<keyword evidence="7" id="KW-0206">Cytoskeleton</keyword>
<evidence type="ECO:0000256" key="5">
    <source>
        <dbReference type="ARBA" id="ARBA00022840"/>
    </source>
</evidence>
<dbReference type="InterPro" id="IPR027640">
    <property type="entry name" value="Kinesin-like_fam"/>
</dbReference>
<keyword evidence="2" id="KW-0597">Phosphoprotein</keyword>
<dbReference type="Gene3D" id="6.10.250.1590">
    <property type="match status" value="1"/>
</dbReference>
<dbReference type="InterPro" id="IPR019821">
    <property type="entry name" value="Kinesin_motor_CS"/>
</dbReference>
<dbReference type="GO" id="GO:0007018">
    <property type="term" value="P:microtubule-based movement"/>
    <property type="evidence" value="ECO:0007669"/>
    <property type="project" value="InterPro"/>
</dbReference>
<evidence type="ECO:0000259" key="12">
    <source>
        <dbReference type="PROSITE" id="PS50067"/>
    </source>
</evidence>
<evidence type="ECO:0000256" key="6">
    <source>
        <dbReference type="ARBA" id="ARBA00023054"/>
    </source>
</evidence>
<dbReference type="GO" id="GO:0005524">
    <property type="term" value="F:ATP binding"/>
    <property type="evidence" value="ECO:0007669"/>
    <property type="project" value="UniProtKB-UniRule"/>
</dbReference>
<dbReference type="SMART" id="SM00129">
    <property type="entry name" value="KISc"/>
    <property type="match status" value="1"/>
</dbReference>
<feature type="coiled-coil region" evidence="10">
    <location>
        <begin position="589"/>
        <end position="616"/>
    </location>
</feature>
<dbReference type="Proteomes" id="UP000537234">
    <property type="component" value="Unassembled WGS sequence"/>
</dbReference>
<feature type="region of interest" description="Disordered" evidence="11">
    <location>
        <begin position="260"/>
        <end position="301"/>
    </location>
</feature>
<dbReference type="Pfam" id="PF00225">
    <property type="entry name" value="Kinesin"/>
    <property type="match status" value="2"/>
</dbReference>
<evidence type="ECO:0000256" key="8">
    <source>
        <dbReference type="PROSITE-ProRule" id="PRU00283"/>
    </source>
</evidence>
<dbReference type="EMBL" id="VXAD01007065">
    <property type="protein sequence ID" value="NXJ24017.1"/>
    <property type="molecule type" value="Genomic_DNA"/>
</dbReference>
<dbReference type="InterPro" id="IPR001752">
    <property type="entry name" value="Kinesin_motor_dom"/>
</dbReference>
<evidence type="ECO:0000256" key="4">
    <source>
        <dbReference type="ARBA" id="ARBA00022741"/>
    </source>
</evidence>
<dbReference type="AlphaFoldDB" id="A0A7K9ZNZ1"/>